<dbReference type="GO" id="GO:0016024">
    <property type="term" value="P:CDP-diacylglycerol biosynthetic process"/>
    <property type="evidence" value="ECO:0007669"/>
    <property type="project" value="UniProtKB-UniPathway"/>
</dbReference>
<keyword evidence="15" id="KW-0472">Membrane</keyword>
<name>A0A1I7XGV6_HETBA</name>
<dbReference type="WBParaSite" id="Hba_16916">
    <property type="protein sequence ID" value="Hba_16916"/>
    <property type="gene ID" value="Hba_16916"/>
</dbReference>
<evidence type="ECO:0000256" key="9">
    <source>
        <dbReference type="ARBA" id="ARBA00022679"/>
    </source>
</evidence>
<keyword evidence="10" id="KW-0548">Nucleotidyltransferase</keyword>
<keyword evidence="11" id="KW-0999">Mitochondrion inner membrane</keyword>
<evidence type="ECO:0000256" key="5">
    <source>
        <dbReference type="ARBA" id="ARBA00005458"/>
    </source>
</evidence>
<dbReference type="GO" id="GO:0004605">
    <property type="term" value="F:phosphatidate cytidylyltransferase activity"/>
    <property type="evidence" value="ECO:0007669"/>
    <property type="project" value="UniProtKB-EC"/>
</dbReference>
<proteinExistence type="inferred from homology"/>
<feature type="region of interest" description="Disordered" evidence="20">
    <location>
        <begin position="184"/>
        <end position="204"/>
    </location>
</feature>
<keyword evidence="8" id="KW-0444">Lipid biosynthesis</keyword>
<dbReference type="InterPro" id="IPR015222">
    <property type="entry name" value="Tam41"/>
</dbReference>
<comment type="pathway">
    <text evidence="4">Lipid metabolism.</text>
</comment>
<keyword evidence="16" id="KW-0594">Phospholipid biosynthesis</keyword>
<evidence type="ECO:0000256" key="20">
    <source>
        <dbReference type="SAM" id="MobiDB-lite"/>
    </source>
</evidence>
<evidence type="ECO:0000256" key="18">
    <source>
        <dbReference type="ARBA" id="ARBA00029893"/>
    </source>
</evidence>
<dbReference type="AlphaFoldDB" id="A0A1I7XGV6"/>
<dbReference type="PANTHER" id="PTHR13619">
    <property type="entry name" value="PHOSPHATIDATE CYTIDYLYLTRANSFERASE, MITOCHONDRIAL"/>
    <property type="match status" value="1"/>
</dbReference>
<evidence type="ECO:0000256" key="17">
    <source>
        <dbReference type="ARBA" id="ARBA00023264"/>
    </source>
</evidence>
<dbReference type="GO" id="GO:0005743">
    <property type="term" value="C:mitochondrial inner membrane"/>
    <property type="evidence" value="ECO:0007669"/>
    <property type="project" value="UniProtKB-SubCell"/>
</dbReference>
<evidence type="ECO:0000256" key="3">
    <source>
        <dbReference type="ARBA" id="ARBA00005119"/>
    </source>
</evidence>
<evidence type="ECO:0000256" key="12">
    <source>
        <dbReference type="ARBA" id="ARBA00022842"/>
    </source>
</evidence>
<comment type="pathway">
    <text evidence="3">Phospholipid metabolism; CDP-diacylglycerol biosynthesis; CDP-diacylglycerol from sn-glycerol 3-phosphate: step 3/3.</text>
</comment>
<evidence type="ECO:0000256" key="1">
    <source>
        <dbReference type="ARBA" id="ARBA00001946"/>
    </source>
</evidence>
<dbReference type="EC" id="2.7.7.41" evidence="6"/>
<protein>
    <recommendedName>
        <fullName evidence="7">Phosphatidate cytidylyltransferase, mitochondrial</fullName>
        <ecNumber evidence="6">2.7.7.41</ecNumber>
    </recommendedName>
    <alternativeName>
        <fullName evidence="18">CDP-diacylglycerol synthase</fullName>
    </alternativeName>
    <alternativeName>
        <fullName evidence="19">Mitochondrial translocator assembly and maintenance protein 41 homolog</fullName>
    </alternativeName>
</protein>
<evidence type="ECO:0000256" key="6">
    <source>
        <dbReference type="ARBA" id="ARBA00012487"/>
    </source>
</evidence>
<evidence type="ECO:0000256" key="15">
    <source>
        <dbReference type="ARBA" id="ARBA00023136"/>
    </source>
</evidence>
<dbReference type="Proteomes" id="UP000095283">
    <property type="component" value="Unplaced"/>
</dbReference>
<keyword evidence="9" id="KW-0808">Transferase</keyword>
<keyword evidence="21" id="KW-1185">Reference proteome</keyword>
<evidence type="ECO:0000256" key="19">
    <source>
        <dbReference type="ARBA" id="ARBA00031502"/>
    </source>
</evidence>
<comment type="subcellular location">
    <subcellularLocation>
        <location evidence="2">Mitochondrion inner membrane</location>
        <topology evidence="2">Peripheral membrane protein</topology>
        <orientation evidence="2">Matrix side</orientation>
    </subcellularLocation>
</comment>
<comment type="cofactor">
    <cofactor evidence="1">
        <name>Mg(2+)</name>
        <dbReference type="ChEBI" id="CHEBI:18420"/>
    </cofactor>
</comment>
<feature type="compositionally biased region" description="Basic residues" evidence="20">
    <location>
        <begin position="187"/>
        <end position="200"/>
    </location>
</feature>
<evidence type="ECO:0000256" key="16">
    <source>
        <dbReference type="ARBA" id="ARBA00023209"/>
    </source>
</evidence>
<dbReference type="GO" id="GO:0032049">
    <property type="term" value="P:cardiolipin biosynthetic process"/>
    <property type="evidence" value="ECO:0007669"/>
    <property type="project" value="InterPro"/>
</dbReference>
<keyword evidence="17" id="KW-1208">Phospholipid metabolism</keyword>
<dbReference type="UniPathway" id="UPA00557">
    <property type="reaction ID" value="UER00614"/>
</dbReference>
<evidence type="ECO:0000256" key="8">
    <source>
        <dbReference type="ARBA" id="ARBA00022516"/>
    </source>
</evidence>
<evidence type="ECO:0000256" key="13">
    <source>
        <dbReference type="ARBA" id="ARBA00023098"/>
    </source>
</evidence>
<keyword evidence="12" id="KW-0460">Magnesium</keyword>
<keyword evidence="13" id="KW-0443">Lipid metabolism</keyword>
<keyword evidence="14" id="KW-0496">Mitochondrion</keyword>
<evidence type="ECO:0000256" key="7">
    <source>
        <dbReference type="ARBA" id="ARBA00018337"/>
    </source>
</evidence>
<comment type="similarity">
    <text evidence="5">Belongs to the TAM41 family.</text>
</comment>
<reference evidence="22" key="1">
    <citation type="submission" date="2016-11" db="UniProtKB">
        <authorList>
            <consortium name="WormBaseParasite"/>
        </authorList>
    </citation>
    <scope>IDENTIFICATION</scope>
</reference>
<evidence type="ECO:0000256" key="14">
    <source>
        <dbReference type="ARBA" id="ARBA00023128"/>
    </source>
</evidence>
<dbReference type="PANTHER" id="PTHR13619:SF0">
    <property type="entry name" value="PHOSPHATIDATE CYTIDYLYLTRANSFERASE, MITOCHONDRIAL"/>
    <property type="match status" value="1"/>
</dbReference>
<evidence type="ECO:0000256" key="2">
    <source>
        <dbReference type="ARBA" id="ARBA00004443"/>
    </source>
</evidence>
<dbReference type="Pfam" id="PF09139">
    <property type="entry name" value="Tam41_Mmp37"/>
    <property type="match status" value="1"/>
</dbReference>
<evidence type="ECO:0000256" key="11">
    <source>
        <dbReference type="ARBA" id="ARBA00022792"/>
    </source>
</evidence>
<evidence type="ECO:0000313" key="21">
    <source>
        <dbReference type="Proteomes" id="UP000095283"/>
    </source>
</evidence>
<evidence type="ECO:0000313" key="22">
    <source>
        <dbReference type="WBParaSite" id="Hba_16916"/>
    </source>
</evidence>
<organism evidence="21 22">
    <name type="scientific">Heterorhabditis bacteriophora</name>
    <name type="common">Entomopathogenic nematode worm</name>
    <dbReference type="NCBI Taxonomy" id="37862"/>
    <lineage>
        <taxon>Eukaryota</taxon>
        <taxon>Metazoa</taxon>
        <taxon>Ecdysozoa</taxon>
        <taxon>Nematoda</taxon>
        <taxon>Chromadorea</taxon>
        <taxon>Rhabditida</taxon>
        <taxon>Rhabditina</taxon>
        <taxon>Rhabditomorpha</taxon>
        <taxon>Strongyloidea</taxon>
        <taxon>Heterorhabditidae</taxon>
        <taxon>Heterorhabditis</taxon>
    </lineage>
</organism>
<evidence type="ECO:0000256" key="10">
    <source>
        <dbReference type="ARBA" id="ARBA00022695"/>
    </source>
</evidence>
<sequence length="250" mass="29064">MLEEYKSLISGLPLSTVEYAFAYGSGNIQRNPTHYSLLRYSNIVSSNIQSKKIFQIIEPTIAIADCVLENRRSALQAAMLILPDSFSLTELYNHIVSLSYNGDFRMVIGEDKDKVKKIVDGNFEKLHKIYDPLLTEDSRVIVQNGKNMLKSRKQQRKNAKQLKKMQMVAFAKHQPVEKVISEMLNSRQRKSERKKNKSRVKHEDVKTIKSQYNENSNSDEDITYEQYLKEVEELQIIAILRKPQYFIQLN</sequence>
<accession>A0A1I7XGV6</accession>
<evidence type="ECO:0000256" key="4">
    <source>
        <dbReference type="ARBA" id="ARBA00005189"/>
    </source>
</evidence>